<evidence type="ECO:0000313" key="4">
    <source>
        <dbReference type="EMBL" id="KUJ14255.1"/>
    </source>
</evidence>
<evidence type="ECO:0000256" key="2">
    <source>
        <dbReference type="ARBA" id="ARBA00022741"/>
    </source>
</evidence>
<keyword evidence="1" id="KW-0808">Transferase</keyword>
<dbReference type="PROSITE" id="PS00113">
    <property type="entry name" value="ADENYLATE_KINASE"/>
    <property type="match status" value="1"/>
</dbReference>
<dbReference type="RefSeq" id="XP_018068610.1">
    <property type="nucleotide sequence ID" value="XM_018209573.1"/>
</dbReference>
<gene>
    <name evidence="4" type="ORF">LY89DRAFT_590043</name>
</gene>
<dbReference type="Proteomes" id="UP000070700">
    <property type="component" value="Unassembled WGS sequence"/>
</dbReference>
<dbReference type="STRING" id="149040.A0A194X225"/>
<dbReference type="GO" id="GO:0006139">
    <property type="term" value="P:nucleobase-containing compound metabolic process"/>
    <property type="evidence" value="ECO:0007669"/>
    <property type="project" value="InterPro"/>
</dbReference>
<dbReference type="GO" id="GO:0019205">
    <property type="term" value="F:nucleobase-containing compound kinase activity"/>
    <property type="evidence" value="ECO:0007669"/>
    <property type="project" value="InterPro"/>
</dbReference>
<reference evidence="4 5" key="1">
    <citation type="submission" date="2015-10" db="EMBL/GenBank/DDBJ databases">
        <title>Full genome of DAOMC 229536 Phialocephala scopiformis, a fungal endophyte of spruce producing the potent anti-insectan compound rugulosin.</title>
        <authorList>
            <consortium name="DOE Joint Genome Institute"/>
            <person name="Walker A.K."/>
            <person name="Frasz S.L."/>
            <person name="Seifert K.A."/>
            <person name="Miller J.D."/>
            <person name="Mondo S.J."/>
            <person name="Labutti K."/>
            <person name="Lipzen A."/>
            <person name="Dockter R."/>
            <person name="Kennedy M."/>
            <person name="Grigoriev I.V."/>
            <person name="Spatafora J.W."/>
        </authorList>
    </citation>
    <scope>NUCLEOTIDE SEQUENCE [LARGE SCALE GENOMIC DNA]</scope>
    <source>
        <strain evidence="4 5">CBS 120377</strain>
    </source>
</reference>
<dbReference type="InterPro" id="IPR000850">
    <property type="entry name" value="Adenylat/UMP-CMP_kin"/>
</dbReference>
<dbReference type="GO" id="GO:0005524">
    <property type="term" value="F:ATP binding"/>
    <property type="evidence" value="ECO:0007669"/>
    <property type="project" value="InterPro"/>
</dbReference>
<keyword evidence="2" id="KW-0547">Nucleotide-binding</keyword>
<accession>A0A194X225</accession>
<dbReference type="EMBL" id="KQ947420">
    <property type="protein sequence ID" value="KUJ14255.1"/>
    <property type="molecule type" value="Genomic_DNA"/>
</dbReference>
<dbReference type="InterPro" id="IPR027417">
    <property type="entry name" value="P-loop_NTPase"/>
</dbReference>
<keyword evidence="5" id="KW-1185">Reference proteome</keyword>
<evidence type="ECO:0008006" key="6">
    <source>
        <dbReference type="Google" id="ProtNLM"/>
    </source>
</evidence>
<dbReference type="InParanoid" id="A0A194X225"/>
<organism evidence="4 5">
    <name type="scientific">Mollisia scopiformis</name>
    <name type="common">Conifer needle endophyte fungus</name>
    <name type="synonym">Phialocephala scopiformis</name>
    <dbReference type="NCBI Taxonomy" id="149040"/>
    <lineage>
        <taxon>Eukaryota</taxon>
        <taxon>Fungi</taxon>
        <taxon>Dikarya</taxon>
        <taxon>Ascomycota</taxon>
        <taxon>Pezizomycotina</taxon>
        <taxon>Leotiomycetes</taxon>
        <taxon>Helotiales</taxon>
        <taxon>Mollisiaceae</taxon>
        <taxon>Mollisia</taxon>
    </lineage>
</organism>
<dbReference type="OrthoDB" id="442176at2759"/>
<dbReference type="GeneID" id="28819299"/>
<sequence>ILGCPGSGKGTLCKLLVQDYGYRHVSVGDLLRSLVDGSSEPNTDVVNHVQQGTLVPTAVLLNILERAIMPETRDSILVDGFPRRLDQGIASEEQASDRVPLYWIRLSHLLVWKT</sequence>
<dbReference type="Pfam" id="PF00406">
    <property type="entry name" value="ADK"/>
    <property type="match status" value="1"/>
</dbReference>
<evidence type="ECO:0000313" key="5">
    <source>
        <dbReference type="Proteomes" id="UP000070700"/>
    </source>
</evidence>
<proteinExistence type="predicted"/>
<dbReference type="InterPro" id="IPR033690">
    <property type="entry name" value="Adenylat_kinase_CS"/>
</dbReference>
<protein>
    <recommendedName>
        <fullName evidence="6">Adenylate kinase</fullName>
    </recommendedName>
</protein>
<evidence type="ECO:0000256" key="1">
    <source>
        <dbReference type="ARBA" id="ARBA00022679"/>
    </source>
</evidence>
<dbReference type="Gene3D" id="3.40.50.300">
    <property type="entry name" value="P-loop containing nucleotide triphosphate hydrolases"/>
    <property type="match status" value="1"/>
</dbReference>
<feature type="non-terminal residue" evidence="4">
    <location>
        <position position="1"/>
    </location>
</feature>
<evidence type="ECO:0000256" key="3">
    <source>
        <dbReference type="ARBA" id="ARBA00022777"/>
    </source>
</evidence>
<dbReference type="SUPFAM" id="SSF52540">
    <property type="entry name" value="P-loop containing nucleoside triphosphate hydrolases"/>
    <property type="match status" value="1"/>
</dbReference>
<dbReference type="PANTHER" id="PTHR23359">
    <property type="entry name" value="NUCLEOTIDE KINASE"/>
    <property type="match status" value="1"/>
</dbReference>
<dbReference type="KEGG" id="psco:LY89DRAFT_590043"/>
<name>A0A194X225_MOLSC</name>
<dbReference type="AlphaFoldDB" id="A0A194X225"/>
<keyword evidence="3" id="KW-0418">Kinase</keyword>